<dbReference type="PROSITE" id="PS51384">
    <property type="entry name" value="FAD_FR"/>
    <property type="match status" value="1"/>
</dbReference>
<keyword evidence="4 12" id="KW-0285">Flavoprotein</keyword>
<keyword evidence="8 12" id="KW-0521">NADP</keyword>
<dbReference type="InterPro" id="IPR023173">
    <property type="entry name" value="NADPH_Cyt_P450_Rdtase_alpha"/>
</dbReference>
<keyword evidence="12" id="KW-0249">Electron transport</keyword>
<keyword evidence="9 12" id="KW-0560">Oxidoreductase</keyword>
<keyword evidence="3 12" id="KW-0349">Heme</keyword>
<evidence type="ECO:0000256" key="14">
    <source>
        <dbReference type="SAM" id="MobiDB-lite"/>
    </source>
</evidence>
<dbReference type="EC" id="1.14.14.1" evidence="12"/>
<reference evidence="17 18" key="1">
    <citation type="submission" date="2018-03" db="EMBL/GenBank/DDBJ databases">
        <title>Chitinolytic properties of Streptosporangium nondiastaticum TBG75A20.</title>
        <authorList>
            <person name="Gayathri V."/>
            <person name="Shiburaj S."/>
        </authorList>
    </citation>
    <scope>NUCLEOTIDE SEQUENCE [LARGE SCALE GENOMIC DNA]</scope>
    <source>
        <strain evidence="17 18">TBG75A20</strain>
    </source>
</reference>
<dbReference type="CDD" id="cd11068">
    <property type="entry name" value="CYP120A1"/>
    <property type="match status" value="1"/>
</dbReference>
<dbReference type="InterPro" id="IPR002401">
    <property type="entry name" value="Cyt_P450_E_grp-I"/>
</dbReference>
<evidence type="ECO:0000256" key="1">
    <source>
        <dbReference type="ARBA" id="ARBA00010018"/>
    </source>
</evidence>
<evidence type="ECO:0000256" key="5">
    <source>
        <dbReference type="ARBA" id="ARBA00022643"/>
    </source>
</evidence>
<dbReference type="PANTHER" id="PTHR19384:SF17">
    <property type="entry name" value="NADPH--CYTOCHROME P450 REDUCTASE"/>
    <property type="match status" value="1"/>
</dbReference>
<feature type="region of interest" description="Disordered" evidence="14">
    <location>
        <begin position="1"/>
        <end position="25"/>
    </location>
</feature>
<dbReference type="InterPro" id="IPR036396">
    <property type="entry name" value="Cyt_P450_sf"/>
</dbReference>
<proteinExistence type="inferred from homology"/>
<keyword evidence="10 12" id="KW-0408">Iron</keyword>
<evidence type="ECO:0000259" key="15">
    <source>
        <dbReference type="PROSITE" id="PS50902"/>
    </source>
</evidence>
<feature type="domain" description="Flavodoxin-like" evidence="15">
    <location>
        <begin position="508"/>
        <end position="648"/>
    </location>
</feature>
<keyword evidence="7 12" id="KW-0274">FAD</keyword>
<dbReference type="SUPFAM" id="SSF52218">
    <property type="entry name" value="Flavoproteins"/>
    <property type="match status" value="1"/>
</dbReference>
<evidence type="ECO:0000256" key="4">
    <source>
        <dbReference type="ARBA" id="ARBA00022630"/>
    </source>
</evidence>
<dbReference type="InterPro" id="IPR008254">
    <property type="entry name" value="Flavodoxin/NO_synth"/>
</dbReference>
<dbReference type="InterPro" id="IPR023206">
    <property type="entry name" value="Bifunctional_P450_P450_red"/>
</dbReference>
<dbReference type="Pfam" id="PF00667">
    <property type="entry name" value="FAD_binding_1"/>
    <property type="match status" value="1"/>
</dbReference>
<keyword evidence="6 12" id="KW-0479">Metal-binding</keyword>
<dbReference type="InterPro" id="IPR029039">
    <property type="entry name" value="Flavoprotein-like_sf"/>
</dbReference>
<dbReference type="InterPro" id="IPR017938">
    <property type="entry name" value="Riboflavin_synthase-like_b-brl"/>
</dbReference>
<feature type="binding site" description="axial binding residue" evidence="13">
    <location>
        <position position="425"/>
    </location>
    <ligand>
        <name>heme</name>
        <dbReference type="ChEBI" id="CHEBI:30413"/>
    </ligand>
    <ligandPart>
        <name>Fe</name>
        <dbReference type="ChEBI" id="CHEBI:18248"/>
    </ligandPart>
</feature>
<dbReference type="Pfam" id="PF00258">
    <property type="entry name" value="Flavodoxin_1"/>
    <property type="match status" value="1"/>
</dbReference>
<dbReference type="Gene3D" id="1.10.630.10">
    <property type="entry name" value="Cytochrome P450"/>
    <property type="match status" value="1"/>
</dbReference>
<dbReference type="PANTHER" id="PTHR19384">
    <property type="entry name" value="NITRIC OXIDE SYNTHASE-RELATED"/>
    <property type="match status" value="1"/>
</dbReference>
<dbReference type="PROSITE" id="PS50902">
    <property type="entry name" value="FLAVODOXIN_LIKE"/>
    <property type="match status" value="1"/>
</dbReference>
<dbReference type="RefSeq" id="WP_106673833.1">
    <property type="nucleotide sequence ID" value="NZ_PXWG01000001.1"/>
</dbReference>
<feature type="region of interest" description="Disordered" evidence="14">
    <location>
        <begin position="480"/>
        <end position="499"/>
    </location>
</feature>
<dbReference type="GO" id="GO:0010181">
    <property type="term" value="F:FMN binding"/>
    <property type="evidence" value="ECO:0007669"/>
    <property type="project" value="UniProtKB-UniRule"/>
</dbReference>
<evidence type="ECO:0000256" key="11">
    <source>
        <dbReference type="ARBA" id="ARBA00023033"/>
    </source>
</evidence>
<sequence>MPHTPQTPHASRAPHAPIDEPQTIPERPALPLIGHAFDLPKGADGHDHLMKEVKEMGPVFRMRAFGAETVIIGGLDLVTELSDESRFRKSLSPDLIEVRRFAGDGLFTAFNHEPNWRKAHDILMPAFSLGAMRSYHGTMLRAARSLIAKWDRAVGAREVDVPEDMTRLTFDTIGLCGFGYDFQSFRRDQVHPFVGAMSRALAFTQDKVESVPGAELFKRKQAEQFRRDVDLMTDLVDEVIRQRRSSGDTRTDDLLGRMLHTRDAVTGEPLDDVNIRNQVITFLIAGHETTSGALSFALYYLTKHPAVLARARAEVDALWGDADTPEPGYGDIGKLTYIRQVLNESLRLWPTAPGFAVEPLQDTVIGGKYAVRKGRTLTVYTPALHRDPAWGENVELFDPERFTPEREEKRPVHLFKPFGNGERACIGRQFALHEATLLLGLLVHRYRLIDHADYQLKIKQTLTIKPDGFTLELARRAGSEHRLPAAATSSAPAGQDRPVTRRAAGTALTLLHGSNLGTCAGIARDLAADGDEHGFCPAVASLDDYVGKLRAAEGPVVIVAASYNGRPTDDAAEFVASLEELEPGSLGGVRYAVLGVGDRNWAATYQRVPSLIDERLTAAGATPLLERGAADASGDFAGAVDRWTGDLWTALLERYGDPVPHAAAATAEPEEVPGLYELHDTTESVTGALAARHGVRPMRVLDAYELVDTDHELGRSKRFLRLRLPDGVTYRTGDHLAVLPRNPDTLVQRVADRFGLDLARTVRLHARRRNRNTLPVDRPLTLRRLLTDFVELQDPATRDQVAVLAEHTACPPEKRPLAELATADPETFREQVTAAGRSVLDLLEQHRACELPFERFLELLPVLRPRHYSVSSSAEASPGEVDLMVSLLTAPHRSGEGTFHGIASHYVRTVQAGDTLQARVLPCNEAFRLPEDLSAPAILVSAGTGLAPFRGAVLDRLARLHNRSAGMLLCYFGCDHPDVDYLHREELEAAQVAGAVSMRPTFMYEPEDGARFVQDRIARESEEVWTVLEAGGRVYVCGDGRRMAPAVREAFMAIYRKNTGASDEGAAAWLTSLTESGHYVEDVWAG</sequence>
<accession>A0A9X7PJW5</accession>
<dbReference type="GO" id="GO:0050660">
    <property type="term" value="F:flavin adenine dinucleotide binding"/>
    <property type="evidence" value="ECO:0007669"/>
    <property type="project" value="TreeGrafter"/>
</dbReference>
<comment type="cofactor">
    <cofactor evidence="12">
        <name>FAD</name>
        <dbReference type="ChEBI" id="CHEBI:57692"/>
    </cofactor>
    <cofactor evidence="12">
        <name>FMN</name>
        <dbReference type="ChEBI" id="CHEBI:58210"/>
    </cofactor>
</comment>
<keyword evidence="2 12" id="KW-0813">Transport</keyword>
<dbReference type="OrthoDB" id="3217230at2"/>
<dbReference type="PIRSF" id="PIRSF000209">
    <property type="entry name" value="Bifunctional_P450_P450R"/>
    <property type="match status" value="1"/>
</dbReference>
<dbReference type="GO" id="GO:0020037">
    <property type="term" value="F:heme binding"/>
    <property type="evidence" value="ECO:0007669"/>
    <property type="project" value="UniProtKB-UniRule"/>
</dbReference>
<evidence type="ECO:0000256" key="8">
    <source>
        <dbReference type="ARBA" id="ARBA00022857"/>
    </source>
</evidence>
<evidence type="ECO:0000256" key="3">
    <source>
        <dbReference type="ARBA" id="ARBA00022617"/>
    </source>
</evidence>
<comment type="cofactor">
    <cofactor evidence="12 13">
        <name>heme</name>
        <dbReference type="ChEBI" id="CHEBI:30413"/>
    </cofactor>
</comment>
<comment type="catalytic activity">
    <reaction evidence="12">
        <text>an organic molecule + reduced [NADPH--hemoprotein reductase] + O2 = an alcohol + oxidized [NADPH--hemoprotein reductase] + H2O + H(+)</text>
        <dbReference type="Rhea" id="RHEA:17149"/>
        <dbReference type="Rhea" id="RHEA-COMP:11964"/>
        <dbReference type="Rhea" id="RHEA-COMP:11965"/>
        <dbReference type="ChEBI" id="CHEBI:15377"/>
        <dbReference type="ChEBI" id="CHEBI:15378"/>
        <dbReference type="ChEBI" id="CHEBI:15379"/>
        <dbReference type="ChEBI" id="CHEBI:30879"/>
        <dbReference type="ChEBI" id="CHEBI:57618"/>
        <dbReference type="ChEBI" id="CHEBI:58210"/>
        <dbReference type="ChEBI" id="CHEBI:142491"/>
        <dbReference type="EC" id="1.14.14.1"/>
    </reaction>
</comment>
<dbReference type="Proteomes" id="UP000242427">
    <property type="component" value="Unassembled WGS sequence"/>
</dbReference>
<dbReference type="CDD" id="cd06206">
    <property type="entry name" value="bifunctional_CYPOR"/>
    <property type="match status" value="1"/>
</dbReference>
<evidence type="ECO:0000256" key="9">
    <source>
        <dbReference type="ARBA" id="ARBA00023002"/>
    </source>
</evidence>
<dbReference type="SUPFAM" id="SSF52343">
    <property type="entry name" value="Ferredoxin reductase-like, C-terminal NADP-linked domain"/>
    <property type="match status" value="1"/>
</dbReference>
<dbReference type="PRINTS" id="PR00463">
    <property type="entry name" value="EP450I"/>
</dbReference>
<dbReference type="PRINTS" id="PR00385">
    <property type="entry name" value="P450"/>
</dbReference>
<comment type="similarity">
    <text evidence="1 12">In the N-terminal section; belongs to the cytochrome P450 family.</text>
</comment>
<dbReference type="InterPro" id="IPR003097">
    <property type="entry name" value="CysJ-like_FAD-binding"/>
</dbReference>
<evidence type="ECO:0000313" key="18">
    <source>
        <dbReference type="Proteomes" id="UP000242427"/>
    </source>
</evidence>
<gene>
    <name evidence="17" type="ORF">B7P34_01145</name>
</gene>
<dbReference type="SUPFAM" id="SSF48264">
    <property type="entry name" value="Cytochrome P450"/>
    <property type="match status" value="1"/>
</dbReference>
<organism evidence="17 18">
    <name type="scientific">Streptosporangium nondiastaticum</name>
    <dbReference type="NCBI Taxonomy" id="35764"/>
    <lineage>
        <taxon>Bacteria</taxon>
        <taxon>Bacillati</taxon>
        <taxon>Actinomycetota</taxon>
        <taxon>Actinomycetes</taxon>
        <taxon>Streptosporangiales</taxon>
        <taxon>Streptosporangiaceae</taxon>
        <taxon>Streptosporangium</taxon>
    </lineage>
</organism>
<dbReference type="Gene3D" id="1.20.990.10">
    <property type="entry name" value="NADPH-cytochrome p450 Reductase, Chain A, domain 3"/>
    <property type="match status" value="1"/>
</dbReference>
<comment type="caution">
    <text evidence="17">The sequence shown here is derived from an EMBL/GenBank/DDBJ whole genome shotgun (WGS) entry which is preliminary data.</text>
</comment>
<keyword evidence="5 12" id="KW-0288">FMN</keyword>
<dbReference type="InterPro" id="IPR001128">
    <property type="entry name" value="Cyt_P450"/>
</dbReference>
<dbReference type="FunFam" id="1.10.630.10:FF:000040">
    <property type="entry name" value="Bifunctional cytochrome P450/NADPH--P450 reductase"/>
    <property type="match status" value="1"/>
</dbReference>
<dbReference type="InterPro" id="IPR001433">
    <property type="entry name" value="OxRdtase_FAD/NAD-bd"/>
</dbReference>
<dbReference type="PROSITE" id="PS00086">
    <property type="entry name" value="CYTOCHROME_P450"/>
    <property type="match status" value="1"/>
</dbReference>
<dbReference type="Gene3D" id="2.40.30.10">
    <property type="entry name" value="Translation factors"/>
    <property type="match status" value="2"/>
</dbReference>
<dbReference type="Gene3D" id="3.40.50.360">
    <property type="match status" value="1"/>
</dbReference>
<dbReference type="InterPro" id="IPR017927">
    <property type="entry name" value="FAD-bd_FR_type"/>
</dbReference>
<dbReference type="GO" id="GO:0003958">
    <property type="term" value="F:NADPH-hemoprotein reductase activity"/>
    <property type="evidence" value="ECO:0007669"/>
    <property type="project" value="UniProtKB-UniRule"/>
</dbReference>
<evidence type="ECO:0000256" key="12">
    <source>
        <dbReference type="PIRNR" id="PIRNR000209"/>
    </source>
</evidence>
<feature type="domain" description="FAD-binding FR-type" evidence="16">
    <location>
        <begin position="693"/>
        <end position="930"/>
    </location>
</feature>
<evidence type="ECO:0000256" key="13">
    <source>
        <dbReference type="PIRSR" id="PIRSR000209-1"/>
    </source>
</evidence>
<dbReference type="EMBL" id="PXWG01000001">
    <property type="protein sequence ID" value="PSJ30639.1"/>
    <property type="molecule type" value="Genomic_DNA"/>
</dbReference>
<keyword evidence="11 12" id="KW-0503">Monooxygenase</keyword>
<protein>
    <recommendedName>
        <fullName evidence="12">Bifunctional cytochrome P450/NADPH--P450 reductase</fullName>
    </recommendedName>
    <domain>
        <recommendedName>
            <fullName evidence="12">Cytochrome P450</fullName>
            <ecNumber evidence="12">1.14.14.1</ecNumber>
        </recommendedName>
    </domain>
    <domain>
        <recommendedName>
            <fullName evidence="12">NADPH--cytochrome P450 reductase</fullName>
            <ecNumber evidence="12">1.6.2.4</ecNumber>
        </recommendedName>
    </domain>
</protein>
<evidence type="ECO:0000256" key="6">
    <source>
        <dbReference type="ARBA" id="ARBA00022723"/>
    </source>
</evidence>
<dbReference type="SUPFAM" id="SSF63380">
    <property type="entry name" value="Riboflavin synthase domain-like"/>
    <property type="match status" value="1"/>
</dbReference>
<dbReference type="GO" id="GO:0070330">
    <property type="term" value="F:aromatase activity"/>
    <property type="evidence" value="ECO:0007669"/>
    <property type="project" value="UniProtKB-UniRule"/>
</dbReference>
<evidence type="ECO:0000313" key="17">
    <source>
        <dbReference type="EMBL" id="PSJ30639.1"/>
    </source>
</evidence>
<evidence type="ECO:0000256" key="7">
    <source>
        <dbReference type="ARBA" id="ARBA00022827"/>
    </source>
</evidence>
<evidence type="ECO:0000259" key="16">
    <source>
        <dbReference type="PROSITE" id="PS51384"/>
    </source>
</evidence>
<keyword evidence="18" id="KW-1185">Reference proteome</keyword>
<dbReference type="Pfam" id="PF00067">
    <property type="entry name" value="p450"/>
    <property type="match status" value="1"/>
</dbReference>
<evidence type="ECO:0000256" key="10">
    <source>
        <dbReference type="ARBA" id="ARBA00023004"/>
    </source>
</evidence>
<comment type="catalytic activity">
    <reaction evidence="12">
        <text>2 oxidized [cytochrome P450] + NADPH = 2 reduced [cytochrome P450] + NADP(+) + H(+)</text>
        <dbReference type="Rhea" id="RHEA:24040"/>
        <dbReference type="Rhea" id="RHEA-COMP:14627"/>
        <dbReference type="Rhea" id="RHEA-COMP:14628"/>
        <dbReference type="ChEBI" id="CHEBI:15378"/>
        <dbReference type="ChEBI" id="CHEBI:55376"/>
        <dbReference type="ChEBI" id="CHEBI:57783"/>
        <dbReference type="ChEBI" id="CHEBI:58349"/>
        <dbReference type="ChEBI" id="CHEBI:60344"/>
        <dbReference type="EC" id="1.6.2.4"/>
    </reaction>
</comment>
<dbReference type="InterPro" id="IPR017972">
    <property type="entry name" value="Cyt_P450_CS"/>
</dbReference>
<name>A0A9X7PJW5_9ACTN</name>
<dbReference type="InterPro" id="IPR039261">
    <property type="entry name" value="FNR_nucleotide-bd"/>
</dbReference>
<dbReference type="GO" id="GO:0005829">
    <property type="term" value="C:cytosol"/>
    <property type="evidence" value="ECO:0007669"/>
    <property type="project" value="TreeGrafter"/>
</dbReference>
<dbReference type="Pfam" id="PF00175">
    <property type="entry name" value="NAD_binding_1"/>
    <property type="match status" value="1"/>
</dbReference>
<dbReference type="Gene3D" id="3.40.50.80">
    <property type="entry name" value="Nucleotide-binding domain of ferredoxin-NADP reductase (FNR) module"/>
    <property type="match status" value="1"/>
</dbReference>
<evidence type="ECO:0000256" key="2">
    <source>
        <dbReference type="ARBA" id="ARBA00022448"/>
    </source>
</evidence>
<dbReference type="GO" id="GO:0005506">
    <property type="term" value="F:iron ion binding"/>
    <property type="evidence" value="ECO:0007669"/>
    <property type="project" value="UniProtKB-UniRule"/>
</dbReference>
<dbReference type="AlphaFoldDB" id="A0A9X7PJW5"/>
<dbReference type="EC" id="1.6.2.4" evidence="12"/>